<accession>A0A4R1BR61</accession>
<dbReference type="RefSeq" id="WP_132688810.1">
    <property type="nucleotide sequence ID" value="NZ_SKBU01000007.1"/>
</dbReference>
<dbReference type="OrthoDB" id="7067800at2"/>
<dbReference type="SUPFAM" id="SSF102198">
    <property type="entry name" value="Putative cyclase"/>
    <property type="match status" value="1"/>
</dbReference>
<evidence type="ECO:0000313" key="2">
    <source>
        <dbReference type="Proteomes" id="UP000295244"/>
    </source>
</evidence>
<evidence type="ECO:0000313" key="1">
    <source>
        <dbReference type="EMBL" id="TCJ19675.1"/>
    </source>
</evidence>
<dbReference type="Gene3D" id="3.50.30.50">
    <property type="entry name" value="Putative cyclase"/>
    <property type="match status" value="1"/>
</dbReference>
<dbReference type="AlphaFoldDB" id="A0A4R1BR61"/>
<dbReference type="EMBL" id="SKBU01000007">
    <property type="protein sequence ID" value="TCJ19675.1"/>
    <property type="molecule type" value="Genomic_DNA"/>
</dbReference>
<sequence>MPEFIRLSYDIRGGDPGWPGNPKYSYQRHTSIEDGSPANTYRLDLFNHFGTHLDAPNHFNPDGPKIADVPMDRFVYERPLLIETPKGSDELVMREELERHADAIRECDLLLLRSGWQRLRAEDPERYAGEGPGVAPEACEYLIEEFPGLKAVGMDWISLAAYRRPEEGKLAHQILCGVHHPGRYVIIIEDINLSLAPQEMRRVYAIPLFPEVVDSSPCTVFAESP</sequence>
<organism evidence="1 2">
    <name type="scientific">Rubrobacter taiwanensis</name>
    <dbReference type="NCBI Taxonomy" id="185139"/>
    <lineage>
        <taxon>Bacteria</taxon>
        <taxon>Bacillati</taxon>
        <taxon>Actinomycetota</taxon>
        <taxon>Rubrobacteria</taxon>
        <taxon>Rubrobacterales</taxon>
        <taxon>Rubrobacteraceae</taxon>
        <taxon>Rubrobacter</taxon>
    </lineage>
</organism>
<keyword evidence="2" id="KW-1185">Reference proteome</keyword>
<proteinExistence type="predicted"/>
<dbReference type="Proteomes" id="UP000295244">
    <property type="component" value="Unassembled WGS sequence"/>
</dbReference>
<protein>
    <submittedName>
        <fullName evidence="1">Cyclase family protein</fullName>
    </submittedName>
</protein>
<dbReference type="GO" id="GO:0019441">
    <property type="term" value="P:L-tryptophan catabolic process to kynurenine"/>
    <property type="evidence" value="ECO:0007669"/>
    <property type="project" value="InterPro"/>
</dbReference>
<dbReference type="GO" id="GO:0004061">
    <property type="term" value="F:arylformamidase activity"/>
    <property type="evidence" value="ECO:0007669"/>
    <property type="project" value="InterPro"/>
</dbReference>
<dbReference type="PANTHER" id="PTHR31118">
    <property type="entry name" value="CYCLASE-LIKE PROTEIN 2"/>
    <property type="match status" value="1"/>
</dbReference>
<reference evidence="1 2" key="1">
    <citation type="submission" date="2019-03" db="EMBL/GenBank/DDBJ databases">
        <title>Whole genome sequence of a novel Rubrobacter taiwanensis strain, isolated from Yellowstone National Park.</title>
        <authorList>
            <person name="Freed S."/>
            <person name="Ramaley R.F."/>
            <person name="Kyndt J.A."/>
        </authorList>
    </citation>
    <scope>NUCLEOTIDE SEQUENCE [LARGE SCALE GENOMIC DNA]</scope>
    <source>
        <strain evidence="1 2">Yellowstone</strain>
    </source>
</reference>
<dbReference type="Pfam" id="PF04199">
    <property type="entry name" value="Cyclase"/>
    <property type="match status" value="1"/>
</dbReference>
<dbReference type="InterPro" id="IPR007325">
    <property type="entry name" value="KFase/CYL"/>
</dbReference>
<comment type="caution">
    <text evidence="1">The sequence shown here is derived from an EMBL/GenBank/DDBJ whole genome shotgun (WGS) entry which is preliminary data.</text>
</comment>
<gene>
    <name evidence="1" type="ORF">E0L93_03980</name>
</gene>
<dbReference type="InterPro" id="IPR037175">
    <property type="entry name" value="KFase_sf"/>
</dbReference>
<dbReference type="PANTHER" id="PTHR31118:SF32">
    <property type="entry name" value="KYNURENINE FORMAMIDASE"/>
    <property type="match status" value="1"/>
</dbReference>
<name>A0A4R1BR61_9ACTN</name>